<dbReference type="InterPro" id="IPR021486">
    <property type="entry name" value="DUF3139"/>
</dbReference>
<accession>A0AAP8PRI8</accession>
<name>A0AAP8PRI8_9STAP</name>
<dbReference type="AlphaFoldDB" id="A0AAP8PRI8"/>
<dbReference type="Proteomes" id="UP001171687">
    <property type="component" value="Unassembled WGS sequence"/>
</dbReference>
<evidence type="ECO:0000256" key="1">
    <source>
        <dbReference type="SAM" id="Phobius"/>
    </source>
</evidence>
<feature type="transmembrane region" description="Helical" evidence="1">
    <location>
        <begin position="6"/>
        <end position="24"/>
    </location>
</feature>
<dbReference type="RefSeq" id="WP_059106425.1">
    <property type="nucleotide sequence ID" value="NZ_AP024589.1"/>
</dbReference>
<dbReference type="Proteomes" id="UP000242470">
    <property type="component" value="Unassembled WGS sequence"/>
</dbReference>
<keyword evidence="1" id="KW-1133">Transmembrane helix</keyword>
<keyword evidence="1" id="KW-0472">Membrane</keyword>
<reference evidence="3 4" key="1">
    <citation type="submission" date="2017-08" db="EMBL/GenBank/DDBJ databases">
        <title>Draft genome sequences of 64 type strains of genus Staph aureus.</title>
        <authorList>
            <person name="Cole K."/>
            <person name="Golubchik T."/>
            <person name="Russell J."/>
            <person name="Foster D."/>
            <person name="Llewelyn M."/>
            <person name="Wilson D."/>
            <person name="Crook D."/>
            <person name="Paul J."/>
        </authorList>
    </citation>
    <scope>NUCLEOTIDE SEQUENCE [LARGE SCALE GENOMIC DNA]</scope>
    <source>
        <strain evidence="3 4">NCTC 12101</strain>
    </source>
</reference>
<keyword evidence="1" id="KW-0812">Transmembrane</keyword>
<sequence>MKKVLKITLMIVIILTIIISLFCLDRYMYQKHKEEKIQQEVHQIFKQKGWEDKVKSEENMFSYNTGYNYYEVVFKDEPYNVYQYYYDEDNKIVGDAFLNLPRNAKKPKNFKESYDIK</sequence>
<dbReference type="GeneID" id="64982693"/>
<evidence type="ECO:0000313" key="2">
    <source>
        <dbReference type="EMBL" id="MDN4533852.1"/>
    </source>
</evidence>
<dbReference type="EMBL" id="PPQW01000001">
    <property type="protein sequence ID" value="PNZ69675.1"/>
    <property type="molecule type" value="Genomic_DNA"/>
</dbReference>
<evidence type="ECO:0000313" key="3">
    <source>
        <dbReference type="EMBL" id="PNZ69675.1"/>
    </source>
</evidence>
<dbReference type="Pfam" id="PF11337">
    <property type="entry name" value="DUF3139"/>
    <property type="match status" value="1"/>
</dbReference>
<reference evidence="2" key="2">
    <citation type="submission" date="2023-07" db="EMBL/GenBank/DDBJ databases">
        <title>Evaluation of the beneficial properties of pineapple isolates.</title>
        <authorList>
            <person name="Adefiranye O."/>
        </authorList>
    </citation>
    <scope>NUCLEOTIDE SEQUENCE</scope>
    <source>
        <strain evidence="2">PAPLE_T1</strain>
    </source>
</reference>
<proteinExistence type="predicted"/>
<dbReference type="EMBL" id="JAUHQC010000012">
    <property type="protein sequence ID" value="MDN4533852.1"/>
    <property type="molecule type" value="Genomic_DNA"/>
</dbReference>
<evidence type="ECO:0000313" key="4">
    <source>
        <dbReference type="Proteomes" id="UP000242470"/>
    </source>
</evidence>
<gene>
    <name evidence="3" type="ORF">CD158_00080</name>
    <name evidence="2" type="ORF">QYH67_09815</name>
</gene>
<organism evidence="3 4">
    <name type="scientific">Staphylococcus auricularis</name>
    <dbReference type="NCBI Taxonomy" id="29379"/>
    <lineage>
        <taxon>Bacteria</taxon>
        <taxon>Bacillati</taxon>
        <taxon>Bacillota</taxon>
        <taxon>Bacilli</taxon>
        <taxon>Bacillales</taxon>
        <taxon>Staphylococcaceae</taxon>
        <taxon>Staphylococcus</taxon>
    </lineage>
</organism>
<comment type="caution">
    <text evidence="3">The sequence shown here is derived from an EMBL/GenBank/DDBJ whole genome shotgun (WGS) entry which is preliminary data.</text>
</comment>
<protein>
    <submittedName>
        <fullName evidence="3">DUF3139 domain-containing protein</fullName>
    </submittedName>
</protein>